<gene>
    <name evidence="2" type="ORF">CGL51_14055</name>
    <name evidence="3" type="ORF">CGL52_08090</name>
</gene>
<dbReference type="Proteomes" id="UP000257123">
    <property type="component" value="Unassembled WGS sequence"/>
</dbReference>
<dbReference type="EMBL" id="NMUE01000081">
    <property type="protein sequence ID" value="RFA92644.1"/>
    <property type="molecule type" value="Genomic_DNA"/>
</dbReference>
<feature type="domain" description="PaRep2b" evidence="1">
    <location>
        <begin position="2"/>
        <end position="510"/>
    </location>
</feature>
<sequence length="511" mass="58649">MLKALVPALPTLYELRDALAEFADAFRVVTNEVIKAKYGVDWAYDVKTENFFKKLNKIIAMVEAYLRKNIAIEKGRLDTNGSYPKTVIRFKLDREVVAHIHTYWTGNKLLARFKGSRENVKRLASIIRALSGEVGIKTMNTGRNVKLTTDGIIAIRHDGWLKAVRGFVDELYSKKLIDEKRYEKLVRDIEAGPNTVKFAGVEFSVNYTNKGIQVDCHWSSEASKNAAVSALKAKGLEGGKHFTVREYGGYEIRITEEAYAKALEALTQGRLKEREHYTVDGKRHVIRVKEEHKDAVVNALKARGLEEGRDFTVESNKIYAIHITYDGLREIQRMALKGDIEAERFIRELKDVLSRRHGQSAVNKLITIITPAREEGVIDLPLPVHDDRSNLIAHVVDLRYEFVKGDQPVSQCIGKDCRLRIIVEYEMQGEKRELKIEWHWIKKEKKKGETVITYYYTMAWLTVKDDVEAAVLKALTGKEAKRRQVYLLANELKALRRFKALKDAIDQWRED</sequence>
<evidence type="ECO:0000259" key="1">
    <source>
        <dbReference type="Pfam" id="PF07775"/>
    </source>
</evidence>
<evidence type="ECO:0000313" key="2">
    <source>
        <dbReference type="EMBL" id="RFA92644.1"/>
    </source>
</evidence>
<comment type="caution">
    <text evidence="3">The sequence shown here is derived from an EMBL/GenBank/DDBJ whole genome shotgun (WGS) entry which is preliminary data.</text>
</comment>
<proteinExistence type="predicted"/>
<dbReference type="InterPro" id="IPR011689">
    <property type="entry name" value="PaRep2b"/>
</dbReference>
<dbReference type="Pfam" id="PF07775">
    <property type="entry name" value="PaRep2b"/>
    <property type="match status" value="1"/>
</dbReference>
<dbReference type="EMBL" id="NMUF01000021">
    <property type="protein sequence ID" value="RFA98042.1"/>
    <property type="molecule type" value="Genomic_DNA"/>
</dbReference>
<name>A0A371R2P2_9CREN</name>
<organism evidence="3 4">
    <name type="scientific">Pyrobaculum aerophilum</name>
    <dbReference type="NCBI Taxonomy" id="13773"/>
    <lineage>
        <taxon>Archaea</taxon>
        <taxon>Thermoproteota</taxon>
        <taxon>Thermoprotei</taxon>
        <taxon>Thermoproteales</taxon>
        <taxon>Thermoproteaceae</taxon>
        <taxon>Pyrobaculum</taxon>
    </lineage>
</organism>
<evidence type="ECO:0000313" key="5">
    <source>
        <dbReference type="Proteomes" id="UP000257123"/>
    </source>
</evidence>
<evidence type="ECO:0000313" key="4">
    <source>
        <dbReference type="Proteomes" id="UP000256877"/>
    </source>
</evidence>
<dbReference type="AlphaFoldDB" id="A0A371R2P2"/>
<reference evidence="4 5" key="1">
    <citation type="submission" date="2017-07" db="EMBL/GenBank/DDBJ databases">
        <title>Draft genome sequence of aerobic hyperthermophilic archaea, Pyrobaculum aerophilum YKB31 and YKB32.</title>
        <authorList>
            <person name="Mochizuki T."/>
            <person name="Berliner A.J."/>
            <person name="Yoshida-Takashima Y."/>
            <person name="Takaki Y."/>
            <person name="Nunoura T."/>
            <person name="Takai K."/>
        </authorList>
    </citation>
    <scope>NUCLEOTIDE SEQUENCE [LARGE SCALE GENOMIC DNA]</scope>
    <source>
        <strain evidence="2 5">YKB31</strain>
        <strain evidence="3 4">YKB32</strain>
    </source>
</reference>
<protein>
    <recommendedName>
        <fullName evidence="1">PaRep2b domain-containing protein</fullName>
    </recommendedName>
</protein>
<evidence type="ECO:0000313" key="3">
    <source>
        <dbReference type="EMBL" id="RFA98042.1"/>
    </source>
</evidence>
<accession>A0A371R2P2</accession>
<dbReference type="Proteomes" id="UP000256877">
    <property type="component" value="Unassembled WGS sequence"/>
</dbReference>